<dbReference type="Gramene" id="PHT94159">
    <property type="protein sequence ID" value="PHT94159"/>
    <property type="gene ID" value="T459_02041"/>
</dbReference>
<dbReference type="InterPro" id="IPR050151">
    <property type="entry name" value="Class-I_Pyr_Nuc-Dis_Oxidored"/>
</dbReference>
<gene>
    <name evidence="2" type="ORF">T459_02041</name>
</gene>
<name>A0A2G3AIU5_CAPAN</name>
<dbReference type="Gene3D" id="3.50.50.60">
    <property type="entry name" value="FAD/NAD(P)-binding domain"/>
    <property type="match status" value="2"/>
</dbReference>
<dbReference type="STRING" id="4072.A0A2G3AIU5"/>
<keyword evidence="3" id="KW-1185">Reference proteome</keyword>
<evidence type="ECO:0000313" key="2">
    <source>
        <dbReference type="EMBL" id="PHT94159.1"/>
    </source>
</evidence>
<dbReference type="InterPro" id="IPR036188">
    <property type="entry name" value="FAD/NAD-bd_sf"/>
</dbReference>
<sequence length="210" mass="23041">MNASFTGEAARLRAILGLKIAIIEGDVVGGTCVNRSCIPSKSLLVVCGRMRDLQNEHHMKSFGPQDLKTATIEGEVVGGTCVNRSCVPSKALLAVSVHVQELQNEHLIKSFGLQLIAILLFHLQGRHEETVKECTKALELNPTYNMTKILKLESSHDQARRSVIGLKPLADEKREKMKEEMIGEAEPKLLPFSAALGITFGVFSIRGMFC</sequence>
<organism evidence="2 3">
    <name type="scientific">Capsicum annuum</name>
    <name type="common">Capsicum pepper</name>
    <dbReference type="NCBI Taxonomy" id="4072"/>
    <lineage>
        <taxon>Eukaryota</taxon>
        <taxon>Viridiplantae</taxon>
        <taxon>Streptophyta</taxon>
        <taxon>Embryophyta</taxon>
        <taxon>Tracheophyta</taxon>
        <taxon>Spermatophyta</taxon>
        <taxon>Magnoliopsida</taxon>
        <taxon>eudicotyledons</taxon>
        <taxon>Gunneridae</taxon>
        <taxon>Pentapetalae</taxon>
        <taxon>asterids</taxon>
        <taxon>lamiids</taxon>
        <taxon>Solanales</taxon>
        <taxon>Solanaceae</taxon>
        <taxon>Solanoideae</taxon>
        <taxon>Capsiceae</taxon>
        <taxon>Capsicum</taxon>
    </lineage>
</organism>
<dbReference type="Proteomes" id="UP000222542">
    <property type="component" value="Unassembled WGS sequence"/>
</dbReference>
<proteinExistence type="inferred from homology"/>
<comment type="caution">
    <text evidence="2">The sequence shown here is derived from an EMBL/GenBank/DDBJ whole genome shotgun (WGS) entry which is preliminary data.</text>
</comment>
<dbReference type="PANTHER" id="PTHR22912:SF151">
    <property type="entry name" value="DIHYDROLIPOYL DEHYDROGENASE, MITOCHONDRIAL"/>
    <property type="match status" value="1"/>
</dbReference>
<comment type="similarity">
    <text evidence="1">Belongs to the class-I pyridine nucleotide-disulfide oxidoreductase family.</text>
</comment>
<reference evidence="2 3" key="1">
    <citation type="journal article" date="2014" name="Nat. Genet.">
        <title>Genome sequence of the hot pepper provides insights into the evolution of pungency in Capsicum species.</title>
        <authorList>
            <person name="Kim S."/>
            <person name="Park M."/>
            <person name="Yeom S.I."/>
            <person name="Kim Y.M."/>
            <person name="Lee J.M."/>
            <person name="Lee H.A."/>
            <person name="Seo E."/>
            <person name="Choi J."/>
            <person name="Cheong K."/>
            <person name="Kim K.T."/>
            <person name="Jung K."/>
            <person name="Lee G.W."/>
            <person name="Oh S.K."/>
            <person name="Bae C."/>
            <person name="Kim S.B."/>
            <person name="Lee H.Y."/>
            <person name="Kim S.Y."/>
            <person name="Kim M.S."/>
            <person name="Kang B.C."/>
            <person name="Jo Y.D."/>
            <person name="Yang H.B."/>
            <person name="Jeong H.J."/>
            <person name="Kang W.H."/>
            <person name="Kwon J.K."/>
            <person name="Shin C."/>
            <person name="Lim J.Y."/>
            <person name="Park J.H."/>
            <person name="Huh J.H."/>
            <person name="Kim J.S."/>
            <person name="Kim B.D."/>
            <person name="Cohen O."/>
            <person name="Paran I."/>
            <person name="Suh M.C."/>
            <person name="Lee S.B."/>
            <person name="Kim Y.K."/>
            <person name="Shin Y."/>
            <person name="Noh S.J."/>
            <person name="Park J."/>
            <person name="Seo Y.S."/>
            <person name="Kwon S.Y."/>
            <person name="Kim H.A."/>
            <person name="Park J.M."/>
            <person name="Kim H.J."/>
            <person name="Choi S.B."/>
            <person name="Bosland P.W."/>
            <person name="Reeves G."/>
            <person name="Jo S.H."/>
            <person name="Lee B.W."/>
            <person name="Cho H.T."/>
            <person name="Choi H.S."/>
            <person name="Lee M.S."/>
            <person name="Yu Y."/>
            <person name="Do Choi Y."/>
            <person name="Park B.S."/>
            <person name="van Deynze A."/>
            <person name="Ashrafi H."/>
            <person name="Hill T."/>
            <person name="Kim W.T."/>
            <person name="Pai H.S."/>
            <person name="Ahn H.K."/>
            <person name="Yeam I."/>
            <person name="Giovannoni J.J."/>
            <person name="Rose J.K."/>
            <person name="Sorensen I."/>
            <person name="Lee S.J."/>
            <person name="Kim R.W."/>
            <person name="Choi I.Y."/>
            <person name="Choi B.S."/>
            <person name="Lim J.S."/>
            <person name="Lee Y.H."/>
            <person name="Choi D."/>
        </authorList>
    </citation>
    <scope>NUCLEOTIDE SEQUENCE [LARGE SCALE GENOMIC DNA]</scope>
    <source>
        <strain evidence="3">cv. CM334</strain>
    </source>
</reference>
<accession>A0A2G3AIU5</accession>
<evidence type="ECO:0000256" key="1">
    <source>
        <dbReference type="ARBA" id="ARBA00007532"/>
    </source>
</evidence>
<dbReference type="PANTHER" id="PTHR22912">
    <property type="entry name" value="DISULFIDE OXIDOREDUCTASE"/>
    <property type="match status" value="1"/>
</dbReference>
<protein>
    <submittedName>
        <fullName evidence="2">Uncharacterized protein</fullName>
    </submittedName>
</protein>
<dbReference type="AlphaFoldDB" id="A0A2G3AIU5"/>
<evidence type="ECO:0000313" key="3">
    <source>
        <dbReference type="Proteomes" id="UP000222542"/>
    </source>
</evidence>
<dbReference type="SMR" id="A0A2G3AIU5"/>
<reference evidence="2 3" key="2">
    <citation type="journal article" date="2017" name="Genome Biol.">
        <title>New reference genome sequences of hot pepper reveal the massive evolution of plant disease-resistance genes by retroduplication.</title>
        <authorList>
            <person name="Kim S."/>
            <person name="Park J."/>
            <person name="Yeom S.I."/>
            <person name="Kim Y.M."/>
            <person name="Seo E."/>
            <person name="Kim K.T."/>
            <person name="Kim M.S."/>
            <person name="Lee J.M."/>
            <person name="Cheong K."/>
            <person name="Shin H.S."/>
            <person name="Kim S.B."/>
            <person name="Han K."/>
            <person name="Lee J."/>
            <person name="Park M."/>
            <person name="Lee H.A."/>
            <person name="Lee H.Y."/>
            <person name="Lee Y."/>
            <person name="Oh S."/>
            <person name="Lee J.H."/>
            <person name="Choi E."/>
            <person name="Choi E."/>
            <person name="Lee S.E."/>
            <person name="Jeon J."/>
            <person name="Kim H."/>
            <person name="Choi G."/>
            <person name="Song H."/>
            <person name="Lee J."/>
            <person name="Lee S.C."/>
            <person name="Kwon J.K."/>
            <person name="Lee H.Y."/>
            <person name="Koo N."/>
            <person name="Hong Y."/>
            <person name="Kim R.W."/>
            <person name="Kang W.H."/>
            <person name="Huh J.H."/>
            <person name="Kang B.C."/>
            <person name="Yang T.J."/>
            <person name="Lee Y.H."/>
            <person name="Bennetzen J.L."/>
            <person name="Choi D."/>
        </authorList>
    </citation>
    <scope>NUCLEOTIDE SEQUENCE [LARGE SCALE GENOMIC DNA]</scope>
    <source>
        <strain evidence="3">cv. CM334</strain>
    </source>
</reference>
<dbReference type="SUPFAM" id="SSF51905">
    <property type="entry name" value="FAD/NAD(P)-binding domain"/>
    <property type="match status" value="1"/>
</dbReference>
<dbReference type="EMBL" id="AYRZ02000001">
    <property type="protein sequence ID" value="PHT94159.1"/>
    <property type="molecule type" value="Genomic_DNA"/>
</dbReference>